<dbReference type="RefSeq" id="WP_317080473.1">
    <property type="nucleotide sequence ID" value="NZ_CP136594.1"/>
</dbReference>
<dbReference type="Proteomes" id="UP001302429">
    <property type="component" value="Chromosome"/>
</dbReference>
<dbReference type="PANTHER" id="PTHR30570:SF1">
    <property type="entry name" value="PHOSPHATE-BINDING PROTEIN PSTS"/>
    <property type="match status" value="1"/>
</dbReference>
<dbReference type="PANTHER" id="PTHR30570">
    <property type="entry name" value="PERIPLASMIC PHOSPHATE BINDING COMPONENT OF PHOSPHATE ABC TRANSPORTER"/>
    <property type="match status" value="1"/>
</dbReference>
<dbReference type="Gene3D" id="3.40.190.10">
    <property type="entry name" value="Periplasmic binding protein-like II"/>
    <property type="match status" value="2"/>
</dbReference>
<keyword evidence="1 2" id="KW-0732">Signal</keyword>
<keyword evidence="5" id="KW-1185">Reference proteome</keyword>
<dbReference type="SUPFAM" id="SSF53850">
    <property type="entry name" value="Periplasmic binding protein-like II"/>
    <property type="match status" value="1"/>
</dbReference>
<evidence type="ECO:0000313" key="4">
    <source>
        <dbReference type="EMBL" id="WOE74237.1"/>
    </source>
</evidence>
<organism evidence="4 5">
    <name type="scientific">Alterisphingorhabdus coralli</name>
    <dbReference type="NCBI Taxonomy" id="3071408"/>
    <lineage>
        <taxon>Bacteria</taxon>
        <taxon>Pseudomonadati</taxon>
        <taxon>Pseudomonadota</taxon>
        <taxon>Alphaproteobacteria</taxon>
        <taxon>Sphingomonadales</taxon>
        <taxon>Sphingomonadaceae</taxon>
        <taxon>Alterisphingorhabdus (ex Yan et al. 2024)</taxon>
    </lineage>
</organism>
<evidence type="ECO:0000259" key="3">
    <source>
        <dbReference type="Pfam" id="PF12849"/>
    </source>
</evidence>
<evidence type="ECO:0000256" key="2">
    <source>
        <dbReference type="SAM" id="SignalP"/>
    </source>
</evidence>
<accession>A0AA97HZV5</accession>
<dbReference type="KEGG" id="acoa:RB602_10255"/>
<protein>
    <submittedName>
        <fullName evidence="4">Substrate-binding domain-containing protein</fullName>
    </submittedName>
</protein>
<proteinExistence type="predicted"/>
<dbReference type="EMBL" id="CP136594">
    <property type="protein sequence ID" value="WOE74237.1"/>
    <property type="molecule type" value="Genomic_DNA"/>
</dbReference>
<feature type="domain" description="PBP" evidence="3">
    <location>
        <begin position="27"/>
        <end position="306"/>
    </location>
</feature>
<gene>
    <name evidence="4" type="ORF">RB602_10255</name>
</gene>
<dbReference type="AlphaFoldDB" id="A0AA97HZV5"/>
<feature type="chain" id="PRO_5041705753" evidence="2">
    <location>
        <begin position="20"/>
        <end position="347"/>
    </location>
</feature>
<evidence type="ECO:0000313" key="5">
    <source>
        <dbReference type="Proteomes" id="UP001302429"/>
    </source>
</evidence>
<name>A0AA97HZV5_9SPHN</name>
<dbReference type="InterPro" id="IPR024370">
    <property type="entry name" value="PBP_domain"/>
</dbReference>
<dbReference type="Pfam" id="PF12849">
    <property type="entry name" value="PBP_like_2"/>
    <property type="match status" value="1"/>
</dbReference>
<feature type="signal peptide" evidence="2">
    <location>
        <begin position="1"/>
        <end position="19"/>
    </location>
</feature>
<sequence length="347" mass="36929">MRAISLIGLSALLSLGACQDPANLVPDTSRDEVRIVGSSTVFPFAKIVSDSFQSIGEHPSPILESTGTGGGIQLFCDGIGASTPDIVNASRRMKASELARCAENGVEEVVEFKVGVDGLALAQSTEGMAMNLTVPQIYQALAARPFGKDARPETWAEIDPSLPDIPIKVYGPPKTSGTRDSFEELIMEVGCASDPAMEALKDSDEDAFKKVCTDVRTDGAYINTGENDNLIVQKITGDPNAVGIFSYSYLDENAEAVRGVTINGVTPEYDSIATGDYPGARPLYLYVKKRHVNVIPGLKDYLAEFIALAIPNSPLADAGMIALPEDQRTDLSDRLESLPAIKAADLG</sequence>
<dbReference type="InterPro" id="IPR050811">
    <property type="entry name" value="Phosphate_ABC_transporter"/>
</dbReference>
<reference evidence="4 5" key="1">
    <citation type="submission" date="2023-10" db="EMBL/GenBank/DDBJ databases">
        <title>Complete genome sequence of a Sphingomonadaceae bacterium.</title>
        <authorList>
            <person name="Yan C."/>
        </authorList>
    </citation>
    <scope>NUCLEOTIDE SEQUENCE [LARGE SCALE GENOMIC DNA]</scope>
    <source>
        <strain evidence="4 5">SCSIO 66989</strain>
    </source>
</reference>
<dbReference type="PROSITE" id="PS51257">
    <property type="entry name" value="PROKAR_LIPOPROTEIN"/>
    <property type="match status" value="1"/>
</dbReference>
<evidence type="ECO:0000256" key="1">
    <source>
        <dbReference type="ARBA" id="ARBA00022729"/>
    </source>
</evidence>